<sequence length="280" mass="31553">MEINLRRCACFGVAGNFTGHLEQAGEAADFTKVKTAESNAPKALFPTYLPHRGEHIPAFLNVFPFDEYRIIFPAGSQNLQIEPELAIICDAIWSDGKVVDLKPLVFGASNDCSIRREGARKISEKKNWGESTKGLAGNLIKIDSFAPGGILDGYRIASFLVREGQVYEYGEDSAVRDYSYFYQKLLTWLVDKLNHQADEGPAENVNLYLNEAHCPQQLMISVGATRYTEFGKTHYLQNGDTSVVVIYPEAHYSREEILKRVERDNLEEDDISVLMQQYVQ</sequence>
<evidence type="ECO:0000313" key="1">
    <source>
        <dbReference type="EMBL" id="MBO8415259.1"/>
    </source>
</evidence>
<organism evidence="1 2">
    <name type="scientific">Candidatus Avisuccinivibrio stercorigallinarum</name>
    <dbReference type="NCBI Taxonomy" id="2840704"/>
    <lineage>
        <taxon>Bacteria</taxon>
        <taxon>Pseudomonadati</taxon>
        <taxon>Pseudomonadota</taxon>
        <taxon>Gammaproteobacteria</taxon>
        <taxon>Aeromonadales</taxon>
        <taxon>Succinivibrionaceae</taxon>
        <taxon>Succinivibrionaceae incertae sedis</taxon>
        <taxon>Candidatus Avisuccinivibrio</taxon>
    </lineage>
</organism>
<dbReference type="InterPro" id="IPR043776">
    <property type="entry name" value="DUF5718"/>
</dbReference>
<dbReference type="AlphaFoldDB" id="A0A9D9DBD8"/>
<dbReference type="Pfam" id="PF18985">
    <property type="entry name" value="DUF5718"/>
    <property type="match status" value="1"/>
</dbReference>
<name>A0A9D9DBD8_9GAMM</name>
<evidence type="ECO:0000313" key="2">
    <source>
        <dbReference type="Proteomes" id="UP000823631"/>
    </source>
</evidence>
<dbReference type="Proteomes" id="UP000823631">
    <property type="component" value="Unassembled WGS sequence"/>
</dbReference>
<reference evidence="1" key="2">
    <citation type="journal article" date="2021" name="PeerJ">
        <title>Extensive microbial diversity within the chicken gut microbiome revealed by metagenomics and culture.</title>
        <authorList>
            <person name="Gilroy R."/>
            <person name="Ravi A."/>
            <person name="Getino M."/>
            <person name="Pursley I."/>
            <person name="Horton D.L."/>
            <person name="Alikhan N.F."/>
            <person name="Baker D."/>
            <person name="Gharbi K."/>
            <person name="Hall N."/>
            <person name="Watson M."/>
            <person name="Adriaenssens E.M."/>
            <person name="Foster-Nyarko E."/>
            <person name="Jarju S."/>
            <person name="Secka A."/>
            <person name="Antonio M."/>
            <person name="Oren A."/>
            <person name="Chaudhuri R.R."/>
            <person name="La Ragione R."/>
            <person name="Hildebrand F."/>
            <person name="Pallen M.J."/>
        </authorList>
    </citation>
    <scope>NUCLEOTIDE SEQUENCE</scope>
    <source>
        <strain evidence="1">17213</strain>
    </source>
</reference>
<proteinExistence type="predicted"/>
<dbReference type="EMBL" id="JADINH010000049">
    <property type="protein sequence ID" value="MBO8415259.1"/>
    <property type="molecule type" value="Genomic_DNA"/>
</dbReference>
<comment type="caution">
    <text evidence="1">The sequence shown here is derived from an EMBL/GenBank/DDBJ whole genome shotgun (WGS) entry which is preliminary data.</text>
</comment>
<reference evidence="1" key="1">
    <citation type="submission" date="2020-10" db="EMBL/GenBank/DDBJ databases">
        <authorList>
            <person name="Gilroy R."/>
        </authorList>
    </citation>
    <scope>NUCLEOTIDE SEQUENCE</scope>
    <source>
        <strain evidence="1">17213</strain>
    </source>
</reference>
<gene>
    <name evidence="1" type="ORF">IAB19_02630</name>
</gene>
<accession>A0A9D9DBD8</accession>
<protein>
    <submittedName>
        <fullName evidence="1">Uncharacterized protein</fullName>
    </submittedName>
</protein>